<dbReference type="AlphaFoldDB" id="X0T895"/>
<dbReference type="EMBL" id="BARS01006217">
    <property type="protein sequence ID" value="GAF84412.1"/>
    <property type="molecule type" value="Genomic_DNA"/>
</dbReference>
<proteinExistence type="predicted"/>
<gene>
    <name evidence="1" type="ORF">S01H1_12143</name>
</gene>
<comment type="caution">
    <text evidence="1">The sequence shown here is derived from an EMBL/GenBank/DDBJ whole genome shotgun (WGS) entry which is preliminary data.</text>
</comment>
<evidence type="ECO:0000313" key="1">
    <source>
        <dbReference type="EMBL" id="GAF84412.1"/>
    </source>
</evidence>
<reference evidence="1" key="1">
    <citation type="journal article" date="2014" name="Front. Microbiol.">
        <title>High frequency of phylogenetically diverse reductive dehalogenase-homologous genes in deep subseafloor sedimentary metagenomes.</title>
        <authorList>
            <person name="Kawai M."/>
            <person name="Futagami T."/>
            <person name="Toyoda A."/>
            <person name="Takaki Y."/>
            <person name="Nishi S."/>
            <person name="Hori S."/>
            <person name="Arai W."/>
            <person name="Tsubouchi T."/>
            <person name="Morono Y."/>
            <person name="Uchiyama I."/>
            <person name="Ito T."/>
            <person name="Fujiyama A."/>
            <person name="Inagaki F."/>
            <person name="Takami H."/>
        </authorList>
    </citation>
    <scope>NUCLEOTIDE SEQUENCE</scope>
    <source>
        <strain evidence="1">Expedition CK06-06</strain>
    </source>
</reference>
<name>X0T895_9ZZZZ</name>
<feature type="non-terminal residue" evidence="1">
    <location>
        <position position="1"/>
    </location>
</feature>
<sequence length="157" mass="19143">ATKEEKVGILQVVKHQENIIEERRKNYRKNGFKMSEKIDLTGEQIVMGNRKDQLQLYQIFYYPPEKTEKEKRVDKTAVYFYLKNKEGEGKPYARRSVYFAEIPQYRHFIIDNIKAYFNWLDKRIKPAIPRSKYRQDMLIGLLQEIKEMMFDEWRNNH</sequence>
<protein>
    <submittedName>
        <fullName evidence="1">Uncharacterized protein</fullName>
    </submittedName>
</protein>
<organism evidence="1">
    <name type="scientific">marine sediment metagenome</name>
    <dbReference type="NCBI Taxonomy" id="412755"/>
    <lineage>
        <taxon>unclassified sequences</taxon>
        <taxon>metagenomes</taxon>
        <taxon>ecological metagenomes</taxon>
    </lineage>
</organism>
<accession>X0T895</accession>